<protein>
    <submittedName>
        <fullName evidence="1">Uncharacterized protein</fullName>
    </submittedName>
</protein>
<name>A0A2H3JTI3_WOLCO</name>
<dbReference type="AlphaFoldDB" id="A0A2H3JTI3"/>
<keyword evidence="2" id="KW-1185">Reference proteome</keyword>
<sequence>MSNSMCPPLTIPTTPATFAFDLIFNAAQNALLTTSFYEHLPPPMTAFEKTPLNWLNPDIPDWKTKSSTIFTITNDKHDHVLHALEQAIHEFNT</sequence>
<organism evidence="1 2">
    <name type="scientific">Wolfiporia cocos (strain MD-104)</name>
    <name type="common">Brown rot fungus</name>
    <dbReference type="NCBI Taxonomy" id="742152"/>
    <lineage>
        <taxon>Eukaryota</taxon>
        <taxon>Fungi</taxon>
        <taxon>Dikarya</taxon>
        <taxon>Basidiomycota</taxon>
        <taxon>Agaricomycotina</taxon>
        <taxon>Agaricomycetes</taxon>
        <taxon>Polyporales</taxon>
        <taxon>Phaeolaceae</taxon>
        <taxon>Wolfiporia</taxon>
    </lineage>
</organism>
<dbReference type="Proteomes" id="UP000218811">
    <property type="component" value="Unassembled WGS sequence"/>
</dbReference>
<dbReference type="EMBL" id="KB468135">
    <property type="protein sequence ID" value="PCH43273.1"/>
    <property type="molecule type" value="Genomic_DNA"/>
</dbReference>
<gene>
    <name evidence="1" type="ORF">WOLCODRAFT_153324</name>
</gene>
<reference evidence="1 2" key="1">
    <citation type="journal article" date="2012" name="Science">
        <title>The Paleozoic origin of enzymatic lignin decomposition reconstructed from 31 fungal genomes.</title>
        <authorList>
            <person name="Floudas D."/>
            <person name="Binder M."/>
            <person name="Riley R."/>
            <person name="Barry K."/>
            <person name="Blanchette R.A."/>
            <person name="Henrissat B."/>
            <person name="Martinez A.T."/>
            <person name="Otillar R."/>
            <person name="Spatafora J.W."/>
            <person name="Yadav J.S."/>
            <person name="Aerts A."/>
            <person name="Benoit I."/>
            <person name="Boyd A."/>
            <person name="Carlson A."/>
            <person name="Copeland A."/>
            <person name="Coutinho P.M."/>
            <person name="de Vries R.P."/>
            <person name="Ferreira P."/>
            <person name="Findley K."/>
            <person name="Foster B."/>
            <person name="Gaskell J."/>
            <person name="Glotzer D."/>
            <person name="Gorecki P."/>
            <person name="Heitman J."/>
            <person name="Hesse C."/>
            <person name="Hori C."/>
            <person name="Igarashi K."/>
            <person name="Jurgens J.A."/>
            <person name="Kallen N."/>
            <person name="Kersten P."/>
            <person name="Kohler A."/>
            <person name="Kuees U."/>
            <person name="Kumar T.K.A."/>
            <person name="Kuo A."/>
            <person name="LaButti K."/>
            <person name="Larrondo L.F."/>
            <person name="Lindquist E."/>
            <person name="Ling A."/>
            <person name="Lombard V."/>
            <person name="Lucas S."/>
            <person name="Lundell T."/>
            <person name="Martin R."/>
            <person name="McLaughlin D.J."/>
            <person name="Morgenstern I."/>
            <person name="Morin E."/>
            <person name="Murat C."/>
            <person name="Nagy L.G."/>
            <person name="Nolan M."/>
            <person name="Ohm R.A."/>
            <person name="Patyshakuliyeva A."/>
            <person name="Rokas A."/>
            <person name="Ruiz-Duenas F.J."/>
            <person name="Sabat G."/>
            <person name="Salamov A."/>
            <person name="Samejima M."/>
            <person name="Schmutz J."/>
            <person name="Slot J.C."/>
            <person name="St John F."/>
            <person name="Stenlid J."/>
            <person name="Sun H."/>
            <person name="Sun S."/>
            <person name="Syed K."/>
            <person name="Tsang A."/>
            <person name="Wiebenga A."/>
            <person name="Young D."/>
            <person name="Pisabarro A."/>
            <person name="Eastwood D.C."/>
            <person name="Martin F."/>
            <person name="Cullen D."/>
            <person name="Grigoriev I.V."/>
            <person name="Hibbett D.S."/>
        </authorList>
    </citation>
    <scope>NUCLEOTIDE SEQUENCE [LARGE SCALE GENOMIC DNA]</scope>
    <source>
        <strain evidence="1 2">MD-104</strain>
    </source>
</reference>
<proteinExistence type="predicted"/>
<evidence type="ECO:0000313" key="1">
    <source>
        <dbReference type="EMBL" id="PCH43273.1"/>
    </source>
</evidence>
<evidence type="ECO:0000313" key="2">
    <source>
        <dbReference type="Proteomes" id="UP000218811"/>
    </source>
</evidence>
<accession>A0A2H3JTI3</accession>